<reference evidence="7" key="1">
    <citation type="journal article" date="2020" name="mSystems">
        <title>Genome- and Community-Level Interaction Insights into Carbon Utilization and Element Cycling Functions of Hydrothermarchaeota in Hydrothermal Sediment.</title>
        <authorList>
            <person name="Zhou Z."/>
            <person name="Liu Y."/>
            <person name="Xu W."/>
            <person name="Pan J."/>
            <person name="Luo Z.H."/>
            <person name="Li M."/>
        </authorList>
    </citation>
    <scope>NUCLEOTIDE SEQUENCE [LARGE SCALE GENOMIC DNA]</scope>
    <source>
        <strain evidence="6">SpSt-638</strain>
        <strain evidence="7">SpSt-648</strain>
    </source>
</reference>
<dbReference type="CDD" id="cd16914">
    <property type="entry name" value="EcfT"/>
    <property type="match status" value="1"/>
</dbReference>
<feature type="transmembrane region" description="Helical" evidence="5">
    <location>
        <begin position="54"/>
        <end position="76"/>
    </location>
</feature>
<accession>A0A7C4NS84</accession>
<feature type="transmembrane region" description="Helical" evidence="5">
    <location>
        <begin position="15"/>
        <end position="42"/>
    </location>
</feature>
<evidence type="ECO:0000256" key="3">
    <source>
        <dbReference type="ARBA" id="ARBA00022989"/>
    </source>
</evidence>
<dbReference type="InterPro" id="IPR003339">
    <property type="entry name" value="ABC/ECF_trnsptr_transmembrane"/>
</dbReference>
<name>A0A7C4NS84_STAMA</name>
<protein>
    <submittedName>
        <fullName evidence="7">Energy-coupling factor transporter transmembrane protein EcfT</fullName>
    </submittedName>
</protein>
<evidence type="ECO:0000313" key="6">
    <source>
        <dbReference type="EMBL" id="HGQ59376.1"/>
    </source>
</evidence>
<dbReference type="GO" id="GO:0005886">
    <property type="term" value="C:plasma membrane"/>
    <property type="evidence" value="ECO:0007669"/>
    <property type="project" value="UniProtKB-ARBA"/>
</dbReference>
<keyword evidence="4 5" id="KW-0472">Membrane</keyword>
<feature type="transmembrane region" description="Helical" evidence="5">
    <location>
        <begin position="221"/>
        <end position="240"/>
    </location>
</feature>
<comment type="subcellular location">
    <subcellularLocation>
        <location evidence="1">Membrane</location>
        <topology evidence="1">Multi-pass membrane protein</topology>
    </subcellularLocation>
</comment>
<comment type="caution">
    <text evidence="7">The sequence shown here is derived from an EMBL/GenBank/DDBJ whole genome shotgun (WGS) entry which is preliminary data.</text>
</comment>
<dbReference type="EMBL" id="DTBE01000043">
    <property type="protein sequence ID" value="HGQ59376.1"/>
    <property type="molecule type" value="Genomic_DNA"/>
</dbReference>
<sequence>MYQWVRDWRLRPTTLFIYALSITILAFTHTGVSLYLIALLNAILGFTFSVEKPYLLKLFSIFILLTVWSVFFSSLISANYGEIVLTIGSLGIRSGVINAVINVTARLAAIMGSTLLFLSLTDPYIVIKCLENDLKLPKTIVFPLAYGLRILPLMKRDLDEINLCRIQRGYGRYPLSPQSLSSILKPLIAISLERAVWTGISIELRGFRYRKPWRFQFKLKFLDYTLYSLLVIQALLPFIIH</sequence>
<evidence type="ECO:0000313" key="7">
    <source>
        <dbReference type="EMBL" id="HGQ74412.1"/>
    </source>
</evidence>
<dbReference type="Pfam" id="PF02361">
    <property type="entry name" value="CbiQ"/>
    <property type="match status" value="1"/>
</dbReference>
<evidence type="ECO:0000256" key="2">
    <source>
        <dbReference type="ARBA" id="ARBA00022692"/>
    </source>
</evidence>
<evidence type="ECO:0000256" key="1">
    <source>
        <dbReference type="ARBA" id="ARBA00004141"/>
    </source>
</evidence>
<proteinExistence type="predicted"/>
<keyword evidence="3 5" id="KW-1133">Transmembrane helix</keyword>
<gene>
    <name evidence="6" type="ORF">ENU09_01440</name>
    <name evidence="7" type="ORF">ENU20_04990</name>
</gene>
<evidence type="ECO:0000256" key="5">
    <source>
        <dbReference type="SAM" id="Phobius"/>
    </source>
</evidence>
<dbReference type="AlphaFoldDB" id="A0A7C4NS84"/>
<organism evidence="7">
    <name type="scientific">Staphylothermus marinus</name>
    <dbReference type="NCBI Taxonomy" id="2280"/>
    <lineage>
        <taxon>Archaea</taxon>
        <taxon>Thermoproteota</taxon>
        <taxon>Thermoprotei</taxon>
        <taxon>Desulfurococcales</taxon>
        <taxon>Desulfurococcaceae</taxon>
        <taxon>Staphylothermus</taxon>
    </lineage>
</organism>
<keyword evidence="2 5" id="KW-0812">Transmembrane</keyword>
<evidence type="ECO:0000256" key="4">
    <source>
        <dbReference type="ARBA" id="ARBA00023136"/>
    </source>
</evidence>
<feature type="transmembrane region" description="Helical" evidence="5">
    <location>
        <begin position="96"/>
        <end position="118"/>
    </location>
</feature>
<dbReference type="EMBL" id="DTBP01000044">
    <property type="protein sequence ID" value="HGQ74412.1"/>
    <property type="molecule type" value="Genomic_DNA"/>
</dbReference>